<dbReference type="Proteomes" id="UP000308768">
    <property type="component" value="Unassembled WGS sequence"/>
</dbReference>
<name>A0A4U0X7U6_9PEZI</name>
<evidence type="ECO:0000256" key="1">
    <source>
        <dbReference type="SAM" id="MobiDB-lite"/>
    </source>
</evidence>
<dbReference type="EMBL" id="NAJN01000487">
    <property type="protein sequence ID" value="TKA72614.1"/>
    <property type="molecule type" value="Genomic_DNA"/>
</dbReference>
<evidence type="ECO:0000313" key="2">
    <source>
        <dbReference type="EMBL" id="TKA72614.1"/>
    </source>
</evidence>
<reference evidence="2 3" key="1">
    <citation type="submission" date="2017-03" db="EMBL/GenBank/DDBJ databases">
        <title>Genomes of endolithic fungi from Antarctica.</title>
        <authorList>
            <person name="Coleine C."/>
            <person name="Masonjones S."/>
            <person name="Stajich J.E."/>
        </authorList>
    </citation>
    <scope>NUCLEOTIDE SEQUENCE [LARGE SCALE GENOMIC DNA]</scope>
    <source>
        <strain evidence="2 3">CCFEE 5187</strain>
    </source>
</reference>
<dbReference type="AlphaFoldDB" id="A0A4U0X7U6"/>
<accession>A0A4U0X7U6</accession>
<dbReference type="OrthoDB" id="5373550at2759"/>
<feature type="compositionally biased region" description="Polar residues" evidence="1">
    <location>
        <begin position="39"/>
        <end position="55"/>
    </location>
</feature>
<feature type="non-terminal residue" evidence="2">
    <location>
        <position position="55"/>
    </location>
</feature>
<feature type="region of interest" description="Disordered" evidence="1">
    <location>
        <begin position="1"/>
        <end position="55"/>
    </location>
</feature>
<sequence length="55" mass="5547">MNPPPSKGVKRKQSRDSDPSSPGDATGTGLTAKPVSPATPYNGNASASTASSFRN</sequence>
<protein>
    <submittedName>
        <fullName evidence="2">Uncharacterized protein</fullName>
    </submittedName>
</protein>
<proteinExistence type="predicted"/>
<evidence type="ECO:0000313" key="3">
    <source>
        <dbReference type="Proteomes" id="UP000308768"/>
    </source>
</evidence>
<keyword evidence="3" id="KW-1185">Reference proteome</keyword>
<comment type="caution">
    <text evidence="2">The sequence shown here is derived from an EMBL/GenBank/DDBJ whole genome shotgun (WGS) entry which is preliminary data.</text>
</comment>
<organism evidence="2 3">
    <name type="scientific">Cryomyces minteri</name>
    <dbReference type="NCBI Taxonomy" id="331657"/>
    <lineage>
        <taxon>Eukaryota</taxon>
        <taxon>Fungi</taxon>
        <taxon>Dikarya</taxon>
        <taxon>Ascomycota</taxon>
        <taxon>Pezizomycotina</taxon>
        <taxon>Dothideomycetes</taxon>
        <taxon>Dothideomycetes incertae sedis</taxon>
        <taxon>Cryomyces</taxon>
    </lineage>
</organism>
<gene>
    <name evidence="2" type="ORF">B0A49_07175</name>
</gene>